<accession>A0A081C5Y3</accession>
<dbReference type="STRING" id="1499967.U27_06975"/>
<keyword evidence="2" id="KW-1185">Reference proteome</keyword>
<sequence>MNTLVEPTTKRARKHQTMVRPNIRRAYVPTTALAQKVTCDEEMMHVALTDGRVISVPLVWFPTLADAAAAQREHCEIGGGGVSLHWPELDEDLSVANLLAGADWEST</sequence>
<dbReference type="InterPro" id="IPR018841">
    <property type="entry name" value="DUF2442"/>
</dbReference>
<proteinExistence type="predicted"/>
<dbReference type="AlphaFoldDB" id="A0A081C5Y3"/>
<name>A0A081C5Y3_VECG1</name>
<gene>
    <name evidence="1" type="ORF">U27_06975</name>
</gene>
<organism evidence="1">
    <name type="scientific">Vecturithrix granuli</name>
    <dbReference type="NCBI Taxonomy" id="1499967"/>
    <lineage>
        <taxon>Bacteria</taxon>
        <taxon>Candidatus Moduliflexota</taxon>
        <taxon>Candidatus Vecturitrichia</taxon>
        <taxon>Candidatus Vecturitrichales</taxon>
        <taxon>Candidatus Vecturitrichaceae</taxon>
        <taxon>Candidatus Vecturithrix</taxon>
    </lineage>
</organism>
<dbReference type="Gene3D" id="3.30.2020.40">
    <property type="entry name" value="Uncharacterised protein PF10387, DUF2442"/>
    <property type="match status" value="1"/>
</dbReference>
<evidence type="ECO:0000313" key="1">
    <source>
        <dbReference type="EMBL" id="GAK59988.1"/>
    </source>
</evidence>
<dbReference type="HOGENOM" id="CLU_2204836_0_0_0"/>
<protein>
    <recommendedName>
        <fullName evidence="3">DUF2442 domain-containing protein</fullName>
    </recommendedName>
</protein>
<dbReference type="EMBL" id="DF820471">
    <property type="protein sequence ID" value="GAK59988.1"/>
    <property type="molecule type" value="Genomic_DNA"/>
</dbReference>
<reference evidence="1" key="1">
    <citation type="journal article" date="2015" name="PeerJ">
        <title>First genomic representation of candidate bacterial phylum KSB3 points to enhanced environmental sensing as a trigger of wastewater bulking.</title>
        <authorList>
            <person name="Sekiguchi Y."/>
            <person name="Ohashi A."/>
            <person name="Parks D.H."/>
            <person name="Yamauchi T."/>
            <person name="Tyson G.W."/>
            <person name="Hugenholtz P."/>
        </authorList>
    </citation>
    <scope>NUCLEOTIDE SEQUENCE [LARGE SCALE GENOMIC DNA]</scope>
</reference>
<evidence type="ECO:0008006" key="3">
    <source>
        <dbReference type="Google" id="ProtNLM"/>
    </source>
</evidence>
<dbReference type="Proteomes" id="UP000030661">
    <property type="component" value="Unassembled WGS sequence"/>
</dbReference>
<dbReference type="Pfam" id="PF10387">
    <property type="entry name" value="DUF2442"/>
    <property type="match status" value="1"/>
</dbReference>
<dbReference type="eggNOG" id="ENOG5032YT2">
    <property type="taxonomic scope" value="Bacteria"/>
</dbReference>
<evidence type="ECO:0000313" key="2">
    <source>
        <dbReference type="Proteomes" id="UP000030661"/>
    </source>
</evidence>